<comment type="similarity">
    <text evidence="2 7">Belongs to the UDP-glucose/GDP-mannose dehydrogenase family.</text>
</comment>
<organism evidence="12 13">
    <name type="scientific">Teichococcus coralli</name>
    <dbReference type="NCBI Taxonomy" id="2545983"/>
    <lineage>
        <taxon>Bacteria</taxon>
        <taxon>Pseudomonadati</taxon>
        <taxon>Pseudomonadota</taxon>
        <taxon>Alphaproteobacteria</taxon>
        <taxon>Acetobacterales</taxon>
        <taxon>Roseomonadaceae</taxon>
        <taxon>Roseomonas</taxon>
    </lineage>
</organism>
<comment type="caution">
    <text evidence="12">The sequence shown here is derived from an EMBL/GenBank/DDBJ whole genome shotgun (WGS) entry which is preliminary data.</text>
</comment>
<dbReference type="Gene3D" id="3.40.50.720">
    <property type="entry name" value="NAD(P)-binding Rossmann-like Domain"/>
    <property type="match status" value="2"/>
</dbReference>
<feature type="binding site" evidence="10">
    <location>
        <position position="271"/>
    </location>
    <ligand>
        <name>NAD(+)</name>
        <dbReference type="ChEBI" id="CHEBI:57540"/>
    </ligand>
</feature>
<feature type="binding site" evidence="9">
    <location>
        <begin position="158"/>
        <end position="161"/>
    </location>
    <ligand>
        <name>substrate</name>
    </ligand>
</feature>
<feature type="binding site" evidence="10">
    <location>
        <position position="124"/>
    </location>
    <ligand>
        <name>NAD(+)</name>
        <dbReference type="ChEBI" id="CHEBI:57540"/>
    </ligand>
</feature>
<evidence type="ECO:0000256" key="10">
    <source>
        <dbReference type="PIRSR" id="PIRSR500134-3"/>
    </source>
</evidence>
<dbReference type="InterPro" id="IPR028357">
    <property type="entry name" value="UDPglc_DH_bac"/>
</dbReference>
<dbReference type="Pfam" id="PF00984">
    <property type="entry name" value="UDPG_MGDP_dh"/>
    <property type="match status" value="1"/>
</dbReference>
<keyword evidence="13" id="KW-1185">Reference proteome</keyword>
<dbReference type="InterPro" id="IPR017476">
    <property type="entry name" value="UDP-Glc/GDP-Man"/>
</dbReference>
<dbReference type="Pfam" id="PF03721">
    <property type="entry name" value="UDPG_MGDP_dh_N"/>
    <property type="match status" value="1"/>
</dbReference>
<feature type="binding site" evidence="10">
    <location>
        <position position="161"/>
    </location>
    <ligand>
        <name>NAD(+)</name>
        <dbReference type="ChEBI" id="CHEBI:57540"/>
    </ligand>
</feature>
<accession>A0A845B8Q5</accession>
<feature type="binding site" evidence="9">
    <location>
        <position position="210"/>
    </location>
    <ligand>
        <name>substrate</name>
    </ligand>
</feature>
<dbReference type="InterPro" id="IPR036220">
    <property type="entry name" value="UDP-Glc/GDP-Man_DH_C_sf"/>
</dbReference>
<dbReference type="GO" id="GO:0051287">
    <property type="term" value="F:NAD binding"/>
    <property type="evidence" value="ECO:0007669"/>
    <property type="project" value="InterPro"/>
</dbReference>
<dbReference type="InterPro" id="IPR036291">
    <property type="entry name" value="NAD(P)-bd_dom_sf"/>
</dbReference>
<dbReference type="PIRSF" id="PIRSF000124">
    <property type="entry name" value="UDPglc_GDPman_dh"/>
    <property type="match status" value="1"/>
</dbReference>
<dbReference type="OrthoDB" id="9803238at2"/>
<feature type="binding site" evidence="10">
    <location>
        <position position="30"/>
    </location>
    <ligand>
        <name>NAD(+)</name>
        <dbReference type="ChEBI" id="CHEBI:57540"/>
    </ligand>
</feature>
<dbReference type="GO" id="GO:0003979">
    <property type="term" value="F:UDP-glucose 6-dehydrogenase activity"/>
    <property type="evidence" value="ECO:0007669"/>
    <property type="project" value="UniProtKB-EC"/>
</dbReference>
<comment type="catalytic activity">
    <reaction evidence="6 7">
        <text>UDP-alpha-D-glucose + 2 NAD(+) + H2O = UDP-alpha-D-glucuronate + 2 NADH + 3 H(+)</text>
        <dbReference type="Rhea" id="RHEA:23596"/>
        <dbReference type="ChEBI" id="CHEBI:15377"/>
        <dbReference type="ChEBI" id="CHEBI:15378"/>
        <dbReference type="ChEBI" id="CHEBI:57540"/>
        <dbReference type="ChEBI" id="CHEBI:57945"/>
        <dbReference type="ChEBI" id="CHEBI:58052"/>
        <dbReference type="ChEBI" id="CHEBI:58885"/>
        <dbReference type="EC" id="1.1.1.22"/>
    </reaction>
</comment>
<dbReference type="PANTHER" id="PTHR43750:SF1">
    <property type="entry name" value="GDP-MANNOSE 6-DEHYDROGENASE"/>
    <property type="match status" value="1"/>
</dbReference>
<evidence type="ECO:0000259" key="11">
    <source>
        <dbReference type="SMART" id="SM00984"/>
    </source>
</evidence>
<feature type="binding site" evidence="9">
    <location>
        <begin position="257"/>
        <end position="261"/>
    </location>
    <ligand>
        <name>substrate</name>
    </ligand>
</feature>
<dbReference type="SMART" id="SM00984">
    <property type="entry name" value="UDPG_MGDP_dh_C"/>
    <property type="match status" value="1"/>
</dbReference>
<dbReference type="InterPro" id="IPR014027">
    <property type="entry name" value="UDP-Glc/GDP-Man_DH_C"/>
</dbReference>
<dbReference type="SUPFAM" id="SSF52413">
    <property type="entry name" value="UDP-glucose/GDP-mannose dehydrogenase C-terminal domain"/>
    <property type="match status" value="1"/>
</dbReference>
<dbReference type="InterPro" id="IPR001732">
    <property type="entry name" value="UDP-Glc/GDP-Man_DH_N"/>
</dbReference>
<evidence type="ECO:0000313" key="12">
    <source>
        <dbReference type="EMBL" id="MXP63105.1"/>
    </source>
</evidence>
<evidence type="ECO:0000256" key="3">
    <source>
        <dbReference type="ARBA" id="ARBA00012954"/>
    </source>
</evidence>
<feature type="active site" description="Nucleophile" evidence="8">
    <location>
        <position position="268"/>
    </location>
</feature>
<comment type="pathway">
    <text evidence="1">Nucleotide-sugar biosynthesis; UDP-alpha-D-glucuronate biosynthesis; UDP-alpha-D-glucuronate from UDP-alpha-D-glucose: step 1/1.</text>
</comment>
<feature type="binding site" evidence="10">
    <location>
        <position position="331"/>
    </location>
    <ligand>
        <name>NAD(+)</name>
        <dbReference type="ChEBI" id="CHEBI:57540"/>
    </ligand>
</feature>
<feature type="domain" description="UDP-glucose/GDP-mannose dehydrogenase C-terminal" evidence="11">
    <location>
        <begin position="317"/>
        <end position="425"/>
    </location>
</feature>
<keyword evidence="5 7" id="KW-0520">NAD</keyword>
<reference evidence="12 13" key="1">
    <citation type="submission" date="2019-03" db="EMBL/GenBank/DDBJ databases">
        <title>Roseomonas sp. a novel Roseomonas species isolated from Sea whip Gorgonian.</title>
        <authorList>
            <person name="Li F."/>
            <person name="Pan X."/>
            <person name="Huang S."/>
            <person name="Li Z."/>
            <person name="Meng B."/>
        </authorList>
    </citation>
    <scope>NUCLEOTIDE SEQUENCE [LARGE SCALE GENOMIC DNA]</scope>
    <source>
        <strain evidence="12 13">M0104</strain>
    </source>
</reference>
<sequence>MRVSVFGIGYVGAVSAACLARDGHDLVAVDSSQAKVDIINAGESPIVEKGLAALVRQAVRTGRLRATTDAAAAVAETSLSLICVGTPSLPNGSLDLAQIRRVCDEIGRAVARKPGFHTVVVRSTMLPGSMSGEVVPILEASSGRKLGNDLGIAIYPEFLREGSAIRDYDEAETVLLGADDERSLAPLRELLGKAAERAIVLNTATAEMVKYTNNAWHATKITFANEVGAICKQLGIDSHQVMTALCSDTRLNISSAYMRPGFAFGGSCLPKDLRALMYKAKSLDLQCPMLGSLLPSNEEQVRRAFDMVQAAGNRRVGLIGLAFKNGTDDLRESPAVELAERLFGKGYDIRIFDQNVSYARLMGANLAFIQSRIPHLACLLRDELQDVVEHGETLVLAHSELGEGHSLPALLAGRRVIDLVRMPGTQGASRAHYDGLCW</sequence>
<evidence type="ECO:0000256" key="4">
    <source>
        <dbReference type="ARBA" id="ARBA00023002"/>
    </source>
</evidence>
<dbReference type="EC" id="1.1.1.22" evidence="3 7"/>
<dbReference type="SUPFAM" id="SSF51735">
    <property type="entry name" value="NAD(P)-binding Rossmann-fold domains"/>
    <property type="match status" value="1"/>
</dbReference>
<feature type="binding site" evidence="10">
    <location>
        <position position="86"/>
    </location>
    <ligand>
        <name>NAD(+)</name>
        <dbReference type="ChEBI" id="CHEBI:57540"/>
    </ligand>
</feature>
<evidence type="ECO:0000256" key="8">
    <source>
        <dbReference type="PIRSR" id="PIRSR500134-1"/>
    </source>
</evidence>
<dbReference type="PANTHER" id="PTHR43750">
    <property type="entry name" value="UDP-GLUCOSE 6-DEHYDROGENASE TUAD"/>
    <property type="match status" value="1"/>
</dbReference>
<dbReference type="GO" id="GO:0000271">
    <property type="term" value="P:polysaccharide biosynthetic process"/>
    <property type="evidence" value="ECO:0007669"/>
    <property type="project" value="InterPro"/>
</dbReference>
<name>A0A845B8Q5_9PROT</name>
<dbReference type="Proteomes" id="UP000460715">
    <property type="component" value="Unassembled WGS sequence"/>
</dbReference>
<dbReference type="Pfam" id="PF03720">
    <property type="entry name" value="UDPG_MGDP_dh_C"/>
    <property type="match status" value="1"/>
</dbReference>
<dbReference type="EMBL" id="SNVJ01000004">
    <property type="protein sequence ID" value="MXP63105.1"/>
    <property type="molecule type" value="Genomic_DNA"/>
</dbReference>
<dbReference type="InterPro" id="IPR008927">
    <property type="entry name" value="6-PGluconate_DH-like_C_sf"/>
</dbReference>
<dbReference type="UniPathway" id="UPA00038">
    <property type="reaction ID" value="UER00491"/>
</dbReference>
<dbReference type="PIRSF" id="PIRSF500134">
    <property type="entry name" value="UDPglc_DH_bac"/>
    <property type="match status" value="1"/>
</dbReference>
<dbReference type="AlphaFoldDB" id="A0A845B8Q5"/>
<dbReference type="PROSITE" id="PS51257">
    <property type="entry name" value="PROKAR_LIPOPROTEIN"/>
    <property type="match status" value="1"/>
</dbReference>
<dbReference type="SUPFAM" id="SSF48179">
    <property type="entry name" value="6-phosphogluconate dehydrogenase C-terminal domain-like"/>
    <property type="match status" value="1"/>
</dbReference>
<dbReference type="NCBIfam" id="TIGR03026">
    <property type="entry name" value="NDP-sugDHase"/>
    <property type="match status" value="1"/>
</dbReference>
<feature type="binding site" evidence="9">
    <location>
        <position position="265"/>
    </location>
    <ligand>
        <name>substrate</name>
    </ligand>
</feature>
<keyword evidence="4 7" id="KW-0560">Oxidoreductase</keyword>
<proteinExistence type="inferred from homology"/>
<evidence type="ECO:0000256" key="2">
    <source>
        <dbReference type="ARBA" id="ARBA00006601"/>
    </source>
</evidence>
<evidence type="ECO:0000256" key="6">
    <source>
        <dbReference type="ARBA" id="ARBA00047473"/>
    </source>
</evidence>
<evidence type="ECO:0000256" key="1">
    <source>
        <dbReference type="ARBA" id="ARBA00004701"/>
    </source>
</evidence>
<gene>
    <name evidence="12" type="ORF">E0493_07025</name>
</gene>
<evidence type="ECO:0000256" key="7">
    <source>
        <dbReference type="PIRNR" id="PIRNR000124"/>
    </source>
</evidence>
<evidence type="ECO:0000313" key="13">
    <source>
        <dbReference type="Proteomes" id="UP000460715"/>
    </source>
</evidence>
<dbReference type="Gene3D" id="1.20.5.170">
    <property type="match status" value="1"/>
</dbReference>
<evidence type="ECO:0000256" key="5">
    <source>
        <dbReference type="ARBA" id="ARBA00023027"/>
    </source>
</evidence>
<protein>
    <recommendedName>
        <fullName evidence="3 7">UDP-glucose 6-dehydrogenase</fullName>
        <ecNumber evidence="3 7">1.1.1.22</ecNumber>
    </recommendedName>
</protein>
<dbReference type="InterPro" id="IPR014026">
    <property type="entry name" value="UDP-Glc/GDP-Man_DH_dimer"/>
</dbReference>
<evidence type="ECO:0000256" key="9">
    <source>
        <dbReference type="PIRSR" id="PIRSR500134-2"/>
    </source>
</evidence>
<dbReference type="GO" id="GO:0006065">
    <property type="term" value="P:UDP-glucuronate biosynthetic process"/>
    <property type="evidence" value="ECO:0007669"/>
    <property type="project" value="UniProtKB-UniPathway"/>
</dbReference>
<feature type="binding site" evidence="9">
    <location>
        <position position="324"/>
    </location>
    <ligand>
        <name>substrate</name>
    </ligand>
</feature>
<feature type="binding site" evidence="10">
    <location>
        <position position="35"/>
    </location>
    <ligand>
        <name>NAD(+)</name>
        <dbReference type="ChEBI" id="CHEBI:57540"/>
    </ligand>
</feature>